<dbReference type="Proteomes" id="UP001162031">
    <property type="component" value="Unassembled WGS sequence"/>
</dbReference>
<dbReference type="AlphaFoldDB" id="A0AAV0UVK2"/>
<accession>A0AAV0UVK2</accession>
<dbReference type="EMBL" id="CANTFL010001429">
    <property type="protein sequence ID" value="CAI5739740.1"/>
    <property type="molecule type" value="Genomic_DNA"/>
</dbReference>
<organism evidence="2 3">
    <name type="scientific">Hyaloperonospora brassicae</name>
    <name type="common">Brassica downy mildew</name>
    <name type="synonym">Peronospora brassicae</name>
    <dbReference type="NCBI Taxonomy" id="162125"/>
    <lineage>
        <taxon>Eukaryota</taxon>
        <taxon>Sar</taxon>
        <taxon>Stramenopiles</taxon>
        <taxon>Oomycota</taxon>
        <taxon>Peronosporomycetes</taxon>
        <taxon>Peronosporales</taxon>
        <taxon>Peronosporaceae</taxon>
        <taxon>Hyaloperonospora</taxon>
    </lineage>
</organism>
<keyword evidence="3" id="KW-1185">Reference proteome</keyword>
<gene>
    <name evidence="2" type="ORF">HBR001_LOCUS7921</name>
</gene>
<feature type="chain" id="PRO_5043920061" evidence="1">
    <location>
        <begin position="26"/>
        <end position="132"/>
    </location>
</feature>
<proteinExistence type="predicted"/>
<name>A0AAV0UVK2_HYABA</name>
<evidence type="ECO:0000256" key="1">
    <source>
        <dbReference type="SAM" id="SignalP"/>
    </source>
</evidence>
<sequence length="132" mass="13933">MTSKATRPSALVAAVLLALCCWSMADVSYTYPKCPANGVGCCKFGMSSMKSRGMVTIALEGSDMVVTCSNGFLRCSNENPEKKASFEIAPNVTCPDFTAMMESRSAEITYLSGVRVKTNGEPVAGVVQAANI</sequence>
<evidence type="ECO:0000313" key="2">
    <source>
        <dbReference type="EMBL" id="CAI5739740.1"/>
    </source>
</evidence>
<keyword evidence="1" id="KW-0732">Signal</keyword>
<protein>
    <submittedName>
        <fullName evidence="2">Uncharacterized protein</fullName>
    </submittedName>
</protein>
<evidence type="ECO:0000313" key="3">
    <source>
        <dbReference type="Proteomes" id="UP001162031"/>
    </source>
</evidence>
<comment type="caution">
    <text evidence="2">The sequence shown here is derived from an EMBL/GenBank/DDBJ whole genome shotgun (WGS) entry which is preliminary data.</text>
</comment>
<feature type="signal peptide" evidence="1">
    <location>
        <begin position="1"/>
        <end position="25"/>
    </location>
</feature>
<reference evidence="2" key="1">
    <citation type="submission" date="2022-12" db="EMBL/GenBank/DDBJ databases">
        <authorList>
            <person name="Webb A."/>
        </authorList>
    </citation>
    <scope>NUCLEOTIDE SEQUENCE</scope>
    <source>
        <strain evidence="2">Hp1</strain>
    </source>
</reference>